<sequence length="611" mass="67503">MSQDAYYITPNEAALAVVATSMKKARLPLETLICNSIMGGVFFSTGGLLFTACHSLNPGIFEQNPGILDFSGGFMFPIGLFYVVINGADLFNSNILFFVVGLLQGVVSFYDLLISWVVSWIGNLGGTLFVVYVICSLSTVTKSAAFIKYTHHLVAEKDSFNFIRTFIKAIAGNFYVCLAIYLQMMAKPLHVKFLMLVLPIFSFVAVGFTHVVADMFLLTIGMFNGADLPVSRFIWKHMVAATLGNIVGGGAFAAIVPFYMHLVAVENDRKRLALPELEARDEQPELNVDSRVVRIPTKVAEQVEEDAEEGGDDADGESVSEEKNGFEFLSKASSVEEKKTGNNEPVEYRPTASTPRISRVGSALRRVSTNKSTSSVRSGHSFAQRTPVGVFPIKGMAFPQTPDTRRERLNEHDSGSLPPHRSRSFDQGSSFLHKVRTALSERNASIDRSRPPGLEHTFTSRSLGQLRREQSPAFSENILETKMGARLERALTKIGSRISREDKDDSRPLPTTIQEMYPIVRRPSNDPIDNHASLDGHNPLTSHRDAGDQSPFVYRSRNTSSWSGISIPRRPSSAYLPEVSEPRRAVSSRSSLRHGEHPGSNDIKNYKKADS</sequence>
<evidence type="ECO:0000256" key="3">
    <source>
        <dbReference type="ARBA" id="ARBA00022692"/>
    </source>
</evidence>
<evidence type="ECO:0000313" key="10">
    <source>
        <dbReference type="Proteomes" id="UP000191144"/>
    </source>
</evidence>
<feature type="region of interest" description="Disordered" evidence="7">
    <location>
        <begin position="520"/>
        <end position="611"/>
    </location>
</feature>
<feature type="transmembrane region" description="Helical" evidence="8">
    <location>
        <begin position="70"/>
        <end position="88"/>
    </location>
</feature>
<feature type="compositionally biased region" description="Basic and acidic residues" evidence="7">
    <location>
        <begin position="403"/>
        <end position="414"/>
    </location>
</feature>
<evidence type="ECO:0000256" key="5">
    <source>
        <dbReference type="ARBA" id="ARBA00023136"/>
    </source>
</evidence>
<reference evidence="10" key="1">
    <citation type="submission" date="2016-03" db="EMBL/GenBank/DDBJ databases">
        <authorList>
            <person name="Devillers Hugo."/>
        </authorList>
    </citation>
    <scope>NUCLEOTIDE SEQUENCE [LARGE SCALE GENOMIC DNA]</scope>
</reference>
<keyword evidence="5 8" id="KW-0472">Membrane</keyword>
<comment type="subcellular location">
    <subcellularLocation>
        <location evidence="1">Membrane</location>
        <topology evidence="1">Multi-pass membrane protein</topology>
    </subcellularLocation>
</comment>
<dbReference type="FunFam" id="1.20.1080.10:FF:000011">
    <property type="entry name" value="Formate family transporter"/>
    <property type="match status" value="1"/>
</dbReference>
<dbReference type="OrthoDB" id="4829at2759"/>
<evidence type="ECO:0000256" key="1">
    <source>
        <dbReference type="ARBA" id="ARBA00004141"/>
    </source>
</evidence>
<dbReference type="PROSITE" id="PS01005">
    <property type="entry name" value="FORMATE_NITRITE_TP_1"/>
    <property type="match status" value="1"/>
</dbReference>
<evidence type="ECO:0000256" key="6">
    <source>
        <dbReference type="ARBA" id="ARBA00049660"/>
    </source>
</evidence>
<dbReference type="InterPro" id="IPR023271">
    <property type="entry name" value="Aquaporin-like"/>
</dbReference>
<feature type="transmembrane region" description="Helical" evidence="8">
    <location>
        <begin position="95"/>
        <end position="118"/>
    </location>
</feature>
<dbReference type="GO" id="GO:0015513">
    <property type="term" value="F:high-affinity secondary active nitrite transmembrane transporter activity"/>
    <property type="evidence" value="ECO:0007669"/>
    <property type="project" value="TreeGrafter"/>
</dbReference>
<dbReference type="PANTHER" id="PTHR30520:SF6">
    <property type="entry name" value="FORMATE_NITRATE FAMILY TRANSPORTER (EUROFUNG)"/>
    <property type="match status" value="1"/>
</dbReference>
<evidence type="ECO:0000256" key="2">
    <source>
        <dbReference type="ARBA" id="ARBA00022448"/>
    </source>
</evidence>
<evidence type="ECO:0000256" key="8">
    <source>
        <dbReference type="SAM" id="Phobius"/>
    </source>
</evidence>
<feature type="region of interest" description="Disordered" evidence="7">
    <location>
        <begin position="396"/>
        <end position="429"/>
    </location>
</feature>
<accession>A0A1G4KAN6</accession>
<feature type="transmembrane region" description="Helical" evidence="8">
    <location>
        <begin position="239"/>
        <end position="260"/>
    </location>
</feature>
<dbReference type="InterPro" id="IPR024002">
    <property type="entry name" value="For/NO2_transpt_CS"/>
</dbReference>
<feature type="region of interest" description="Disordered" evidence="7">
    <location>
        <begin position="363"/>
        <end position="382"/>
    </location>
</feature>
<organism evidence="9 10">
    <name type="scientific">Lachancea meyersii CBS 8951</name>
    <dbReference type="NCBI Taxonomy" id="1266667"/>
    <lineage>
        <taxon>Eukaryota</taxon>
        <taxon>Fungi</taxon>
        <taxon>Dikarya</taxon>
        <taxon>Ascomycota</taxon>
        <taxon>Saccharomycotina</taxon>
        <taxon>Saccharomycetes</taxon>
        <taxon>Saccharomycetales</taxon>
        <taxon>Saccharomycetaceae</taxon>
        <taxon>Lachancea</taxon>
    </lineage>
</organism>
<feature type="transmembrane region" description="Helical" evidence="8">
    <location>
        <begin position="196"/>
        <end position="218"/>
    </location>
</feature>
<keyword evidence="3 8" id="KW-0812">Transmembrane</keyword>
<feature type="transmembrane region" description="Helical" evidence="8">
    <location>
        <begin position="166"/>
        <end position="184"/>
    </location>
</feature>
<dbReference type="Gene3D" id="1.20.1080.10">
    <property type="entry name" value="Glycerol uptake facilitator protein"/>
    <property type="match status" value="1"/>
</dbReference>
<feature type="compositionally biased region" description="Polar residues" evidence="7">
    <location>
        <begin position="367"/>
        <end position="382"/>
    </location>
</feature>
<dbReference type="Proteomes" id="UP000191144">
    <property type="component" value="Chromosome G"/>
</dbReference>
<feature type="transmembrane region" description="Helical" evidence="8">
    <location>
        <begin position="32"/>
        <end position="50"/>
    </location>
</feature>
<evidence type="ECO:0000256" key="4">
    <source>
        <dbReference type="ARBA" id="ARBA00022989"/>
    </source>
</evidence>
<feature type="transmembrane region" description="Helical" evidence="8">
    <location>
        <begin position="124"/>
        <end position="145"/>
    </location>
</feature>
<feature type="compositionally biased region" description="Basic and acidic residues" evidence="7">
    <location>
        <begin position="593"/>
        <end position="611"/>
    </location>
</feature>
<protein>
    <submittedName>
        <fullName evidence="9">LAME_0G15126g1_1</fullName>
    </submittedName>
</protein>
<dbReference type="GO" id="GO:0015707">
    <property type="term" value="P:nitrite transport"/>
    <property type="evidence" value="ECO:0007669"/>
    <property type="project" value="TreeGrafter"/>
</dbReference>
<evidence type="ECO:0000313" key="9">
    <source>
        <dbReference type="EMBL" id="SCV01270.1"/>
    </source>
</evidence>
<comment type="similarity">
    <text evidence="6">Belongs to the FNT transporter (TC 1.A.16) family.</text>
</comment>
<keyword evidence="4 8" id="KW-1133">Transmembrane helix</keyword>
<gene>
    <name evidence="9" type="ORF">LAME_0G15126G</name>
</gene>
<keyword evidence="2" id="KW-0813">Transport</keyword>
<feature type="region of interest" description="Disordered" evidence="7">
    <location>
        <begin position="300"/>
        <end position="356"/>
    </location>
</feature>
<dbReference type="EMBL" id="LT598484">
    <property type="protein sequence ID" value="SCV01270.1"/>
    <property type="molecule type" value="Genomic_DNA"/>
</dbReference>
<dbReference type="Pfam" id="PF01226">
    <property type="entry name" value="Form_Nir_trans"/>
    <property type="match status" value="1"/>
</dbReference>
<evidence type="ECO:0000256" key="7">
    <source>
        <dbReference type="SAM" id="MobiDB-lite"/>
    </source>
</evidence>
<dbReference type="GO" id="GO:0005886">
    <property type="term" value="C:plasma membrane"/>
    <property type="evidence" value="ECO:0007669"/>
    <property type="project" value="TreeGrafter"/>
</dbReference>
<proteinExistence type="inferred from homology"/>
<dbReference type="AlphaFoldDB" id="A0A1G4KAN6"/>
<dbReference type="PANTHER" id="PTHR30520">
    <property type="entry name" value="FORMATE TRANSPORTER-RELATED"/>
    <property type="match status" value="1"/>
</dbReference>
<dbReference type="InterPro" id="IPR000292">
    <property type="entry name" value="For/NO2_transpt"/>
</dbReference>
<name>A0A1G4KAN6_9SACH</name>
<feature type="compositionally biased region" description="Acidic residues" evidence="7">
    <location>
        <begin position="302"/>
        <end position="319"/>
    </location>
</feature>
<keyword evidence="10" id="KW-1185">Reference proteome</keyword>